<dbReference type="SUPFAM" id="SSF51735">
    <property type="entry name" value="NAD(P)-binding Rossmann-fold domains"/>
    <property type="match status" value="1"/>
</dbReference>
<feature type="domain" description="NAD-dependent epimerase/dehydratase" evidence="2">
    <location>
        <begin position="3"/>
        <end position="217"/>
    </location>
</feature>
<dbReference type="NCBIfam" id="TIGR01777">
    <property type="entry name" value="yfcH"/>
    <property type="match status" value="1"/>
</dbReference>
<dbReference type="Gene3D" id="3.40.50.720">
    <property type="entry name" value="NAD(P)-binding Rossmann-like Domain"/>
    <property type="match status" value="1"/>
</dbReference>
<dbReference type="AlphaFoldDB" id="A0A023DHR5"/>
<gene>
    <name evidence="4" type="ORF">GCA01S_051_00060</name>
</gene>
<evidence type="ECO:0000259" key="2">
    <source>
        <dbReference type="Pfam" id="PF01370"/>
    </source>
</evidence>
<dbReference type="Pfam" id="PF01370">
    <property type="entry name" value="Epimerase"/>
    <property type="match status" value="1"/>
</dbReference>
<dbReference type="Proteomes" id="UP000023561">
    <property type="component" value="Unassembled WGS sequence"/>
</dbReference>
<feature type="domain" description="DUF1731" evidence="3">
    <location>
        <begin position="251"/>
        <end position="297"/>
    </location>
</feature>
<protein>
    <submittedName>
        <fullName evidence="4">Epimerase family protein</fullName>
    </submittedName>
</protein>
<dbReference type="InterPro" id="IPR010099">
    <property type="entry name" value="SDR39U1"/>
</dbReference>
<evidence type="ECO:0000259" key="3">
    <source>
        <dbReference type="Pfam" id="PF08338"/>
    </source>
</evidence>
<proteinExistence type="inferred from homology"/>
<accession>A0A023DHR5</accession>
<name>A0A023DHR5_9BACL</name>
<keyword evidence="5" id="KW-1185">Reference proteome</keyword>
<sequence length="300" mass="32932">MHIAIAGGTGFIGQALTNYFAAQGHRIYVLTRRPRPSSSATIHYLAWAPDTRPNMDVPAFDVVINLAGEPINRKRWTKTQKERIVNSRISTTASIIELMKSLSIPPKAFINASAIGIYGTSLTASFTEESPVAGSDFLAQTAIKWEQAAKQAETIGVRTIMARLGVVLGKNGGALPKMVLPYRFYIGGPIGTGQQWLSWIHIDDVVRAIAYMIDHEELAGPINITAPSPVRMEQFGETVARILHRPHWLRVPNAMLRALLGEMSMLVTEGQQVIPKKLMEAGFIFSFPTLEKSLADLLAT</sequence>
<dbReference type="InterPro" id="IPR013549">
    <property type="entry name" value="DUF1731"/>
</dbReference>
<dbReference type="InterPro" id="IPR001509">
    <property type="entry name" value="Epimerase_deHydtase"/>
</dbReference>
<comment type="caution">
    <text evidence="4">The sequence shown here is derived from an EMBL/GenBank/DDBJ whole genome shotgun (WGS) entry which is preliminary data.</text>
</comment>
<evidence type="ECO:0000313" key="4">
    <source>
        <dbReference type="EMBL" id="GAJ40783.1"/>
    </source>
</evidence>
<dbReference type="PANTHER" id="PTHR11092:SF0">
    <property type="entry name" value="EPIMERASE FAMILY PROTEIN SDR39U1"/>
    <property type="match status" value="1"/>
</dbReference>
<reference evidence="4 5" key="1">
    <citation type="submission" date="2014-04" db="EMBL/GenBank/DDBJ databases">
        <title>Whole genome shotgun sequence of Geobacillus caldoxylosilyticus NBRC 107762.</title>
        <authorList>
            <person name="Hosoyama A."/>
            <person name="Hosoyama Y."/>
            <person name="Katano-Makiyama Y."/>
            <person name="Tsuchikane K."/>
            <person name="Ohji S."/>
            <person name="Ichikawa N."/>
            <person name="Yamazoe A."/>
            <person name="Fujita N."/>
        </authorList>
    </citation>
    <scope>NUCLEOTIDE SEQUENCE [LARGE SCALE GENOMIC DNA]</scope>
    <source>
        <strain evidence="4 5">NBRC 107762</strain>
    </source>
</reference>
<organism evidence="4 5">
    <name type="scientific">Parageobacillus caldoxylosilyticus NBRC 107762</name>
    <dbReference type="NCBI Taxonomy" id="1220594"/>
    <lineage>
        <taxon>Bacteria</taxon>
        <taxon>Bacillati</taxon>
        <taxon>Bacillota</taxon>
        <taxon>Bacilli</taxon>
        <taxon>Bacillales</taxon>
        <taxon>Anoxybacillaceae</taxon>
        <taxon>Saccharococcus</taxon>
    </lineage>
</organism>
<comment type="similarity">
    <text evidence="1">Belongs to the NAD(P)-dependent epimerase/dehydratase family. SDR39U1 subfamily.</text>
</comment>
<dbReference type="InterPro" id="IPR036291">
    <property type="entry name" value="NAD(P)-bd_dom_sf"/>
</dbReference>
<dbReference type="EMBL" id="BAWO01000051">
    <property type="protein sequence ID" value="GAJ40783.1"/>
    <property type="molecule type" value="Genomic_DNA"/>
</dbReference>
<dbReference type="GeneID" id="301192402"/>
<dbReference type="Pfam" id="PF08338">
    <property type="entry name" value="DUF1731"/>
    <property type="match status" value="1"/>
</dbReference>
<evidence type="ECO:0000313" key="5">
    <source>
        <dbReference type="Proteomes" id="UP000023561"/>
    </source>
</evidence>
<evidence type="ECO:0000256" key="1">
    <source>
        <dbReference type="ARBA" id="ARBA00009353"/>
    </source>
</evidence>
<dbReference type="CDD" id="cd05242">
    <property type="entry name" value="SDR_a8"/>
    <property type="match status" value="1"/>
</dbReference>
<dbReference type="OrthoDB" id="9801773at2"/>
<dbReference type="PANTHER" id="PTHR11092">
    <property type="entry name" value="SUGAR NUCLEOTIDE EPIMERASE RELATED"/>
    <property type="match status" value="1"/>
</dbReference>
<dbReference type="RefSeq" id="WP_042410740.1">
    <property type="nucleotide sequence ID" value="NZ_BAWO01000051.1"/>
</dbReference>